<proteinExistence type="predicted"/>
<dbReference type="Pfam" id="PF05272">
    <property type="entry name" value="VapE-like_dom"/>
    <property type="match status" value="1"/>
</dbReference>
<sequence length="466" mass="53984">MGKYEKTGGEGVTERTRSGTTGTETGAVAETVGDVRLSLTQKGTVKQTISNCVVALRMDEKTRDMFRYNMLTDKIEVYGAWWNRSDVSISQTDENNIRMYLENTYDLTSEKGVTRAIDILAHQNEYHPIRDYLNSLKWDGVTRIGELFPRYLGSVRSDYTTEATRLFLLGAIERVFHPGIKFDTMICLVEDLQGGGKSSMARFLAIRDEWFSDDIRNLDDENVYRKLQGHWIIEFSEMLATSSTKTVEAIKSFLSRQKDVYKIPYDRYPHDIPRQCVFIGTTNNIDFLPKDRTGNRRFIPIAINSEAAERHPLENERETREYVIQCYAEAMEIYRGGNYKLKLSDEMMGELEAVQEAFKPEDPKVGIIQNWLDKCDYDTVCSQMIFKEAFPENYYREPQRWELSEISSIMNKCINGWERYPTSDHQKRFAKYGKQRAWSKSVHGKMSSDGFVNVDEQAEQIGLQFK</sequence>
<dbReference type="PANTHER" id="PTHR34985:SF1">
    <property type="entry name" value="SLR0554 PROTEIN"/>
    <property type="match status" value="1"/>
</dbReference>
<dbReference type="InterPro" id="IPR007936">
    <property type="entry name" value="VapE-like_dom"/>
</dbReference>
<evidence type="ECO:0000256" key="1">
    <source>
        <dbReference type="SAM" id="MobiDB-lite"/>
    </source>
</evidence>
<organism evidence="3">
    <name type="scientific">Myoviridae sp. ctUPB15</name>
    <dbReference type="NCBI Taxonomy" id="2825116"/>
    <lineage>
        <taxon>Viruses</taxon>
        <taxon>Duplodnaviria</taxon>
        <taxon>Heunggongvirae</taxon>
        <taxon>Uroviricota</taxon>
        <taxon>Caudoviricetes</taxon>
    </lineage>
</organism>
<evidence type="ECO:0000313" key="3">
    <source>
        <dbReference type="EMBL" id="DAE10609.1"/>
    </source>
</evidence>
<protein>
    <submittedName>
        <fullName evidence="3">Virulence associated protein E</fullName>
    </submittedName>
</protein>
<reference evidence="3" key="1">
    <citation type="journal article" date="2021" name="Proc. Natl. Acad. Sci. U.S.A.">
        <title>A Catalog of Tens of Thousands of Viruses from Human Metagenomes Reveals Hidden Associations with Chronic Diseases.</title>
        <authorList>
            <person name="Tisza M.J."/>
            <person name="Buck C.B."/>
        </authorList>
    </citation>
    <scope>NUCLEOTIDE SEQUENCE</scope>
    <source>
        <strain evidence="3">CtUPB15</strain>
    </source>
</reference>
<dbReference type="EMBL" id="BK015516">
    <property type="protein sequence ID" value="DAE10609.1"/>
    <property type="molecule type" value="Genomic_DNA"/>
</dbReference>
<feature type="compositionally biased region" description="Low complexity" evidence="1">
    <location>
        <begin position="18"/>
        <end position="27"/>
    </location>
</feature>
<dbReference type="PANTHER" id="PTHR34985">
    <property type="entry name" value="SLR0554 PROTEIN"/>
    <property type="match status" value="1"/>
</dbReference>
<evidence type="ECO:0000259" key="2">
    <source>
        <dbReference type="Pfam" id="PF05272"/>
    </source>
</evidence>
<feature type="domain" description="Virulence-associated protein E-like" evidence="2">
    <location>
        <begin position="133"/>
        <end position="358"/>
    </location>
</feature>
<feature type="compositionally biased region" description="Basic and acidic residues" evidence="1">
    <location>
        <begin position="1"/>
        <end position="17"/>
    </location>
</feature>
<accession>A0A8S5PVM1</accession>
<name>A0A8S5PVM1_9CAUD</name>
<feature type="region of interest" description="Disordered" evidence="1">
    <location>
        <begin position="1"/>
        <end position="27"/>
    </location>
</feature>